<evidence type="ECO:0000313" key="10">
    <source>
        <dbReference type="Proteomes" id="UP000640333"/>
    </source>
</evidence>
<dbReference type="GO" id="GO:0005886">
    <property type="term" value="C:plasma membrane"/>
    <property type="evidence" value="ECO:0007669"/>
    <property type="project" value="UniProtKB-SubCell"/>
</dbReference>
<reference evidence="9" key="1">
    <citation type="submission" date="2020-10" db="EMBL/GenBank/DDBJ databases">
        <title>Bacterium isolated from coastal waters sediment.</title>
        <authorList>
            <person name="Chen R.-J."/>
            <person name="Lu D.-C."/>
            <person name="Zhu K.-L."/>
            <person name="Du Z.-J."/>
        </authorList>
    </citation>
    <scope>NUCLEOTIDE SEQUENCE</scope>
    <source>
        <strain evidence="9">N1Y112</strain>
    </source>
</reference>
<evidence type="ECO:0000313" key="9">
    <source>
        <dbReference type="EMBL" id="MBE9396119.1"/>
    </source>
</evidence>
<keyword evidence="6" id="KW-0175">Coiled coil</keyword>
<keyword evidence="10" id="KW-1185">Reference proteome</keyword>
<evidence type="ECO:0000256" key="7">
    <source>
        <dbReference type="SAM" id="Phobius"/>
    </source>
</evidence>
<dbReference type="InterPro" id="IPR050445">
    <property type="entry name" value="Bact_polysacc_biosynth/exp"/>
</dbReference>
<evidence type="ECO:0000256" key="4">
    <source>
        <dbReference type="ARBA" id="ARBA00022989"/>
    </source>
</evidence>
<comment type="subcellular location">
    <subcellularLocation>
        <location evidence="1">Cell membrane</location>
        <topology evidence="1">Multi-pass membrane protein</topology>
    </subcellularLocation>
</comment>
<feature type="coiled-coil region" evidence="6">
    <location>
        <begin position="275"/>
        <end position="302"/>
    </location>
</feature>
<evidence type="ECO:0000256" key="5">
    <source>
        <dbReference type="ARBA" id="ARBA00023136"/>
    </source>
</evidence>
<dbReference type="EMBL" id="JADEYS010000002">
    <property type="protein sequence ID" value="MBE9396119.1"/>
    <property type="molecule type" value="Genomic_DNA"/>
</dbReference>
<feature type="coiled-coil region" evidence="6">
    <location>
        <begin position="333"/>
        <end position="398"/>
    </location>
</feature>
<keyword evidence="5 7" id="KW-0472">Membrane</keyword>
<protein>
    <submittedName>
        <fullName evidence="9">Capsule biosynthesis protein</fullName>
    </submittedName>
</protein>
<accession>A0A8J7JY72</accession>
<name>A0A8J7JY72_9GAMM</name>
<keyword evidence="2" id="KW-1003">Cell membrane</keyword>
<dbReference type="PANTHER" id="PTHR32309:SF31">
    <property type="entry name" value="CAPSULAR EXOPOLYSACCHARIDE FAMILY"/>
    <property type="match status" value="1"/>
</dbReference>
<gene>
    <name evidence="9" type="ORF">IOQ59_02465</name>
</gene>
<evidence type="ECO:0000256" key="6">
    <source>
        <dbReference type="SAM" id="Coils"/>
    </source>
</evidence>
<evidence type="ECO:0000256" key="1">
    <source>
        <dbReference type="ARBA" id="ARBA00004651"/>
    </source>
</evidence>
<sequence>MIRSTLVRNLASLLWAGWRRRYMIAIPALLMPFIGLAVGVLSPKQYETSTTILFQEASQHNPFLEDLSIATNLKARMDALTALLHSRHVLAGVAWKMELINDDMDEKDKLTIISELSRSLKARLVGDNLIQITYRAPERGRMVETLSMISMRFVERVLAPQRSSILQSENFLAKELKQRSTDLLAAETALAEYKNRHASELPTLHSANVSRLAELQSVLAERRIELDGAKAAQYSLAIRLSQTDPVIGKIEESIVTVMAELTELRARYTDQHSSVQNVLARLQALERERSRVLQNMQSIDHTNLDREQLERLWAIATSSRQTSEQSTNSHPLLISQLERLQQADDHIERLTKEVSSFAKEIEKLQQRVNGYGQHERRLNELKRDIQVRQKIYQDLSERHELARVTGSLGKTEESERVKLIDPPYEPLAPINLPLFVFVIAGCLAGLGLGLGLACINELLDTSIRRKDTLKQILNVPVLARIPSHPSLHTGDTSS</sequence>
<dbReference type="Pfam" id="PF02706">
    <property type="entry name" value="Wzz"/>
    <property type="match status" value="1"/>
</dbReference>
<dbReference type="AlphaFoldDB" id="A0A8J7JY72"/>
<organism evidence="9 10">
    <name type="scientific">Pontibacterium sinense</name>
    <dbReference type="NCBI Taxonomy" id="2781979"/>
    <lineage>
        <taxon>Bacteria</taxon>
        <taxon>Pseudomonadati</taxon>
        <taxon>Pseudomonadota</taxon>
        <taxon>Gammaproteobacteria</taxon>
        <taxon>Oceanospirillales</taxon>
        <taxon>Oceanospirillaceae</taxon>
        <taxon>Pontibacterium</taxon>
    </lineage>
</organism>
<dbReference type="PANTHER" id="PTHR32309">
    <property type="entry name" value="TYROSINE-PROTEIN KINASE"/>
    <property type="match status" value="1"/>
</dbReference>
<evidence type="ECO:0000256" key="2">
    <source>
        <dbReference type="ARBA" id="ARBA00022475"/>
    </source>
</evidence>
<evidence type="ECO:0000256" key="3">
    <source>
        <dbReference type="ARBA" id="ARBA00022692"/>
    </source>
</evidence>
<feature type="transmembrane region" description="Helical" evidence="7">
    <location>
        <begin position="21"/>
        <end position="41"/>
    </location>
</feature>
<comment type="caution">
    <text evidence="9">The sequence shown here is derived from an EMBL/GenBank/DDBJ whole genome shotgun (WGS) entry which is preliminary data.</text>
</comment>
<keyword evidence="3 7" id="KW-0812">Transmembrane</keyword>
<feature type="transmembrane region" description="Helical" evidence="7">
    <location>
        <begin position="432"/>
        <end position="455"/>
    </location>
</feature>
<proteinExistence type="predicted"/>
<dbReference type="RefSeq" id="WP_193951677.1">
    <property type="nucleotide sequence ID" value="NZ_JADEYS010000002.1"/>
</dbReference>
<feature type="domain" description="Polysaccharide chain length determinant N-terminal" evidence="8">
    <location>
        <begin position="11"/>
        <end position="93"/>
    </location>
</feature>
<evidence type="ECO:0000259" key="8">
    <source>
        <dbReference type="Pfam" id="PF02706"/>
    </source>
</evidence>
<dbReference type="Proteomes" id="UP000640333">
    <property type="component" value="Unassembled WGS sequence"/>
</dbReference>
<dbReference type="InterPro" id="IPR003856">
    <property type="entry name" value="LPS_length_determ_N"/>
</dbReference>
<keyword evidence="4 7" id="KW-1133">Transmembrane helix</keyword>